<dbReference type="EMBL" id="BPLR01013011">
    <property type="protein sequence ID" value="GIY58070.1"/>
    <property type="molecule type" value="Genomic_DNA"/>
</dbReference>
<organism evidence="1 2">
    <name type="scientific">Caerostris extrusa</name>
    <name type="common">Bark spider</name>
    <name type="synonym">Caerostris bankana</name>
    <dbReference type="NCBI Taxonomy" id="172846"/>
    <lineage>
        <taxon>Eukaryota</taxon>
        <taxon>Metazoa</taxon>
        <taxon>Ecdysozoa</taxon>
        <taxon>Arthropoda</taxon>
        <taxon>Chelicerata</taxon>
        <taxon>Arachnida</taxon>
        <taxon>Araneae</taxon>
        <taxon>Araneomorphae</taxon>
        <taxon>Entelegynae</taxon>
        <taxon>Araneoidea</taxon>
        <taxon>Araneidae</taxon>
        <taxon>Caerostris</taxon>
    </lineage>
</organism>
<name>A0AAV4UK37_CAEEX</name>
<comment type="caution">
    <text evidence="1">The sequence shown here is derived from an EMBL/GenBank/DDBJ whole genome shotgun (WGS) entry which is preliminary data.</text>
</comment>
<evidence type="ECO:0000313" key="1">
    <source>
        <dbReference type="EMBL" id="GIY58070.1"/>
    </source>
</evidence>
<keyword evidence="2" id="KW-1185">Reference proteome</keyword>
<accession>A0AAV4UK37</accession>
<gene>
    <name evidence="1" type="ORF">CEXT_673141</name>
</gene>
<protein>
    <submittedName>
        <fullName evidence="1">Uncharacterized protein</fullName>
    </submittedName>
</protein>
<evidence type="ECO:0000313" key="2">
    <source>
        <dbReference type="Proteomes" id="UP001054945"/>
    </source>
</evidence>
<reference evidence="1 2" key="1">
    <citation type="submission" date="2021-06" db="EMBL/GenBank/DDBJ databases">
        <title>Caerostris extrusa draft genome.</title>
        <authorList>
            <person name="Kono N."/>
            <person name="Arakawa K."/>
        </authorList>
    </citation>
    <scope>NUCLEOTIDE SEQUENCE [LARGE SCALE GENOMIC DNA]</scope>
</reference>
<dbReference type="AlphaFoldDB" id="A0AAV4UK37"/>
<proteinExistence type="predicted"/>
<dbReference type="Proteomes" id="UP001054945">
    <property type="component" value="Unassembled WGS sequence"/>
</dbReference>
<sequence>MNIFSLDGKSDENLWTPQFLSNSNKYSSALSADMEIPLELMDYPFPSQPTTYSLQPSPTTQNTNAIFNCNTELMNLGRSEYMEEKAYYKVLQPLESNVPEVSEISSSSFPYEYEQYSNTNFHQTFSSYPFYSSSPSLDNMANNIYPYVESPSSSEVSSVDYGHLQMYKDDGSILITGDELTDQFNDEDSGISDMEDLTDYANKLLMTFQRNITRWKK</sequence>